<dbReference type="PROSITE" id="PS00211">
    <property type="entry name" value="ABC_TRANSPORTER_1"/>
    <property type="match status" value="1"/>
</dbReference>
<dbReference type="InterPro" id="IPR039421">
    <property type="entry name" value="Type_1_exporter"/>
</dbReference>
<dbReference type="Gene3D" id="3.40.50.300">
    <property type="entry name" value="P-loop containing nucleotide triphosphate hydrolases"/>
    <property type="match status" value="1"/>
</dbReference>
<evidence type="ECO:0000313" key="12">
    <source>
        <dbReference type="Proteomes" id="UP001247542"/>
    </source>
</evidence>
<dbReference type="Gene3D" id="1.20.1560.10">
    <property type="entry name" value="ABC transporter type 1, transmembrane domain"/>
    <property type="match status" value="1"/>
</dbReference>
<dbReference type="NCBIfam" id="TIGR02868">
    <property type="entry name" value="CydC"/>
    <property type="match status" value="1"/>
</dbReference>
<dbReference type="InterPro" id="IPR027417">
    <property type="entry name" value="P-loop_NTPase"/>
</dbReference>
<dbReference type="Proteomes" id="UP001247542">
    <property type="component" value="Unassembled WGS sequence"/>
</dbReference>
<dbReference type="PROSITE" id="PS50929">
    <property type="entry name" value="ABC_TM1F"/>
    <property type="match status" value="1"/>
</dbReference>
<feature type="compositionally biased region" description="Polar residues" evidence="7">
    <location>
        <begin position="554"/>
        <end position="566"/>
    </location>
</feature>
<feature type="transmembrane region" description="Helical" evidence="8">
    <location>
        <begin position="143"/>
        <end position="163"/>
    </location>
</feature>
<evidence type="ECO:0000256" key="5">
    <source>
        <dbReference type="ARBA" id="ARBA00022989"/>
    </source>
</evidence>
<accession>A0ABU3ICN0</accession>
<gene>
    <name evidence="11" type="primary">cydC</name>
    <name evidence="11" type="ORF">QS713_08670</name>
</gene>
<evidence type="ECO:0000256" key="4">
    <source>
        <dbReference type="ARBA" id="ARBA00022840"/>
    </source>
</evidence>
<dbReference type="Pfam" id="PF00005">
    <property type="entry name" value="ABC_tran"/>
    <property type="match status" value="1"/>
</dbReference>
<evidence type="ECO:0000256" key="8">
    <source>
        <dbReference type="SAM" id="Phobius"/>
    </source>
</evidence>
<keyword evidence="4" id="KW-0067">ATP-binding</keyword>
<dbReference type="RefSeq" id="WP_313274548.1">
    <property type="nucleotide sequence ID" value="NZ_JASXSX010000005.1"/>
</dbReference>
<evidence type="ECO:0000256" key="3">
    <source>
        <dbReference type="ARBA" id="ARBA00022741"/>
    </source>
</evidence>
<keyword evidence="2 8" id="KW-0812">Transmembrane</keyword>
<comment type="subcellular location">
    <subcellularLocation>
        <location evidence="1">Cell membrane</location>
        <topology evidence="1">Multi-pass membrane protein</topology>
    </subcellularLocation>
</comment>
<evidence type="ECO:0000256" key="7">
    <source>
        <dbReference type="SAM" id="MobiDB-lite"/>
    </source>
</evidence>
<feature type="region of interest" description="Disordered" evidence="7">
    <location>
        <begin position="550"/>
        <end position="573"/>
    </location>
</feature>
<dbReference type="InterPro" id="IPR011527">
    <property type="entry name" value="ABC1_TM_dom"/>
</dbReference>
<evidence type="ECO:0000259" key="9">
    <source>
        <dbReference type="PROSITE" id="PS50893"/>
    </source>
</evidence>
<dbReference type="EMBL" id="JASXSX010000005">
    <property type="protein sequence ID" value="MDT3768130.1"/>
    <property type="molecule type" value="Genomic_DNA"/>
</dbReference>
<proteinExistence type="predicted"/>
<keyword evidence="6 8" id="KW-0472">Membrane</keyword>
<evidence type="ECO:0000256" key="6">
    <source>
        <dbReference type="ARBA" id="ARBA00023136"/>
    </source>
</evidence>
<reference evidence="11 12" key="1">
    <citation type="submission" date="2023-06" db="EMBL/GenBank/DDBJ databases">
        <title>Draft genome sequence of Gleimia hominis type strain CCUG 57540T.</title>
        <authorList>
            <person name="Salva-Serra F."/>
            <person name="Cardew S."/>
            <person name="Jensie Markopoulos S."/>
            <person name="Ohlen M."/>
            <person name="Inganas E."/>
            <person name="Svensson-Stadler L."/>
            <person name="Moore E.R.B."/>
        </authorList>
    </citation>
    <scope>NUCLEOTIDE SEQUENCE [LARGE SCALE GENOMIC DNA]</scope>
    <source>
        <strain evidence="11 12">CCUG 57540</strain>
    </source>
</reference>
<feature type="domain" description="ABC transporter" evidence="9">
    <location>
        <begin position="341"/>
        <end position="575"/>
    </location>
</feature>
<feature type="transmembrane region" description="Helical" evidence="8">
    <location>
        <begin position="245"/>
        <end position="270"/>
    </location>
</feature>
<dbReference type="InterPro" id="IPR036640">
    <property type="entry name" value="ABC1_TM_sf"/>
</dbReference>
<dbReference type="InterPro" id="IPR003593">
    <property type="entry name" value="AAA+_ATPase"/>
</dbReference>
<evidence type="ECO:0000256" key="2">
    <source>
        <dbReference type="ARBA" id="ARBA00022692"/>
    </source>
</evidence>
<dbReference type="PROSITE" id="PS50893">
    <property type="entry name" value="ABC_TRANSPORTER_2"/>
    <property type="match status" value="1"/>
</dbReference>
<feature type="domain" description="ABC transmembrane type-1" evidence="10">
    <location>
        <begin position="28"/>
        <end position="311"/>
    </location>
</feature>
<dbReference type="SMART" id="SM00382">
    <property type="entry name" value="AAA"/>
    <property type="match status" value="1"/>
</dbReference>
<dbReference type="PANTHER" id="PTHR24221">
    <property type="entry name" value="ATP-BINDING CASSETTE SUB-FAMILY B"/>
    <property type="match status" value="1"/>
</dbReference>
<evidence type="ECO:0000313" key="11">
    <source>
        <dbReference type="EMBL" id="MDT3768130.1"/>
    </source>
</evidence>
<sequence length="592" mass="61277">MNLFLSKTERRAIRRILRLLEISKPKFALAVLLGALGIGAAIGLGATSAWLIARASQQPPVMYLMVATVGVRFFGVSKAVLRYAQRLASHAVAMDGIAALRDNVYAILARSQADKVVSLRRGDLLARTGTDVDAVGDLLVKSVLPAAVALVCSAGTVVGIAFLSVGSALVLLLGLALSGVAGPLLTVVATRRSQEATDLARTELAANAVTLVDHASELAVEGRLPAVHNSIAETETRLRKAKNDAAFVAGLAAFVDLVGVAVAVSGAMWIGIPSTLGGTLAAVALAVVVLTPLSAFEATSDLGPAAVQLVKSARAAVRLDDLLSAAPQGQAHLEPGLTPVLEAKDLAVGWPGGPVVASGINLTLRPGSHTGIVGPSGIGKTTLLYTLAGLLEPKSGSVTLCGRDIHTLARADVGKYVSLTAEDAHVFATTVLENLRVATPTITAEDAHELLRRAGLGQWAAELTDGVGTLLGSEGSTISGGERRRLLLARALASPAPLMLIDEPGEHVDTQTADGLIRDLLESDQNRGALVVTHRLTPLEAADEVLVLDPTANPDGTRSATVSARGSHNDLKRTNEQYQWALSQEGDTDDLA</sequence>
<keyword evidence="5 8" id="KW-1133">Transmembrane helix</keyword>
<feature type="transmembrane region" description="Helical" evidence="8">
    <location>
        <begin position="169"/>
        <end position="189"/>
    </location>
</feature>
<keyword evidence="3" id="KW-0547">Nucleotide-binding</keyword>
<dbReference type="SUPFAM" id="SSF90123">
    <property type="entry name" value="ABC transporter transmembrane region"/>
    <property type="match status" value="1"/>
</dbReference>
<name>A0ABU3ICN0_9ACTO</name>
<feature type="transmembrane region" description="Helical" evidence="8">
    <location>
        <begin position="61"/>
        <end position="81"/>
    </location>
</feature>
<keyword evidence="12" id="KW-1185">Reference proteome</keyword>
<evidence type="ECO:0000256" key="1">
    <source>
        <dbReference type="ARBA" id="ARBA00004651"/>
    </source>
</evidence>
<organism evidence="11 12">
    <name type="scientific">Gleimia hominis</name>
    <dbReference type="NCBI Taxonomy" id="595468"/>
    <lineage>
        <taxon>Bacteria</taxon>
        <taxon>Bacillati</taxon>
        <taxon>Actinomycetota</taxon>
        <taxon>Actinomycetes</taxon>
        <taxon>Actinomycetales</taxon>
        <taxon>Actinomycetaceae</taxon>
        <taxon>Gleimia</taxon>
    </lineage>
</organism>
<dbReference type="PANTHER" id="PTHR24221:SF653">
    <property type="entry name" value="TRANSPORT ATP-BINDING PROTEIN CYDC"/>
    <property type="match status" value="1"/>
</dbReference>
<protein>
    <submittedName>
        <fullName evidence="11">Thiol reductant ABC exporter subunit CydC</fullName>
    </submittedName>
</protein>
<dbReference type="SUPFAM" id="SSF52540">
    <property type="entry name" value="P-loop containing nucleoside triphosphate hydrolases"/>
    <property type="match status" value="1"/>
</dbReference>
<dbReference type="InterPro" id="IPR003439">
    <property type="entry name" value="ABC_transporter-like_ATP-bd"/>
</dbReference>
<comment type="caution">
    <text evidence="11">The sequence shown here is derived from an EMBL/GenBank/DDBJ whole genome shotgun (WGS) entry which is preliminary data.</text>
</comment>
<evidence type="ECO:0000259" key="10">
    <source>
        <dbReference type="PROSITE" id="PS50929"/>
    </source>
</evidence>
<dbReference type="InterPro" id="IPR014223">
    <property type="entry name" value="ABC_CydC/D"/>
</dbReference>
<dbReference type="InterPro" id="IPR017871">
    <property type="entry name" value="ABC_transporter-like_CS"/>
</dbReference>